<dbReference type="AlphaFoldDB" id="A0A448XBZ2"/>
<comment type="caution">
    <text evidence="9">The sequence shown here is derived from an EMBL/GenBank/DDBJ whole genome shotgun (WGS) entry which is preliminary data.</text>
</comment>
<dbReference type="InterPro" id="IPR023214">
    <property type="entry name" value="HAD_sf"/>
</dbReference>
<dbReference type="GO" id="GO:0005737">
    <property type="term" value="C:cytoplasm"/>
    <property type="evidence" value="ECO:0007669"/>
    <property type="project" value="InterPro"/>
</dbReference>
<dbReference type="PANTHER" id="PTHR13045">
    <property type="entry name" value="5'-NUCLEOTIDASE"/>
    <property type="match status" value="1"/>
</dbReference>
<reference evidence="9" key="1">
    <citation type="submission" date="2018-11" db="EMBL/GenBank/DDBJ databases">
        <authorList>
            <consortium name="Pathogen Informatics"/>
        </authorList>
    </citation>
    <scope>NUCLEOTIDE SEQUENCE</scope>
</reference>
<gene>
    <name evidence="9" type="ORF">PXEA_LOCUS26716</name>
</gene>
<dbReference type="EC" id="3.1.3.5" evidence="3"/>
<evidence type="ECO:0000256" key="8">
    <source>
        <dbReference type="ARBA" id="ARBA00023080"/>
    </source>
</evidence>
<evidence type="ECO:0000256" key="5">
    <source>
        <dbReference type="ARBA" id="ARBA00022741"/>
    </source>
</evidence>
<dbReference type="GO" id="GO:0008253">
    <property type="term" value="F:5'-nucleotidase activity"/>
    <property type="evidence" value="ECO:0007669"/>
    <property type="project" value="UniProtKB-EC"/>
</dbReference>
<dbReference type="Pfam" id="PF05822">
    <property type="entry name" value="UMPH-1"/>
    <property type="match status" value="1"/>
</dbReference>
<keyword evidence="4" id="KW-0479">Metal-binding</keyword>
<dbReference type="Gene3D" id="3.40.50.1000">
    <property type="entry name" value="HAD superfamily/HAD-like"/>
    <property type="match status" value="1"/>
</dbReference>
<proteinExistence type="inferred from homology"/>
<evidence type="ECO:0000256" key="6">
    <source>
        <dbReference type="ARBA" id="ARBA00022801"/>
    </source>
</evidence>
<keyword evidence="5" id="KW-0547">Nucleotide-binding</keyword>
<keyword evidence="7" id="KW-0460">Magnesium</keyword>
<evidence type="ECO:0000256" key="7">
    <source>
        <dbReference type="ARBA" id="ARBA00022842"/>
    </source>
</evidence>
<evidence type="ECO:0000256" key="4">
    <source>
        <dbReference type="ARBA" id="ARBA00022723"/>
    </source>
</evidence>
<accession>A0A448XBZ2</accession>
<organism evidence="9 10">
    <name type="scientific">Protopolystoma xenopodis</name>
    <dbReference type="NCBI Taxonomy" id="117903"/>
    <lineage>
        <taxon>Eukaryota</taxon>
        <taxon>Metazoa</taxon>
        <taxon>Spiralia</taxon>
        <taxon>Lophotrochozoa</taxon>
        <taxon>Platyhelminthes</taxon>
        <taxon>Monogenea</taxon>
        <taxon>Polyopisthocotylea</taxon>
        <taxon>Polystomatidea</taxon>
        <taxon>Polystomatidae</taxon>
        <taxon>Protopolystoma</taxon>
    </lineage>
</organism>
<dbReference type="SUPFAM" id="SSF56784">
    <property type="entry name" value="HAD-like"/>
    <property type="match status" value="1"/>
</dbReference>
<keyword evidence="8" id="KW-0546">Nucleotide metabolism</keyword>
<sequence length="236" mass="27304">MHIPLYFKLTKLTERYQPIEHNQSILNSEKIPIMQEWWDLSHKCMIEAGLHRDKLSQTVESSLIVLRDRVPEFLSILNHREVPVLIFSAGLGNVIELILERFKICHPNIRIVSNFMDFNQEGVLSGFQEPLIHSYNKNAASISNTDFFTTMLMRRQSVLLLGDSIGDIHMADGLFHNHIDLNCSTSNYNSLENGMSFLRAGWWSEDSKRTPSCTSHTVLRIGFLNHSVCFYRWISH</sequence>
<dbReference type="GO" id="GO:0009117">
    <property type="term" value="P:nucleotide metabolic process"/>
    <property type="evidence" value="ECO:0007669"/>
    <property type="project" value="UniProtKB-KW"/>
</dbReference>
<dbReference type="PANTHER" id="PTHR13045:SF0">
    <property type="entry name" value="7-METHYLGUANOSINE PHOSPHATE-SPECIFIC 5'-NUCLEOTIDASE"/>
    <property type="match status" value="1"/>
</dbReference>
<evidence type="ECO:0000256" key="2">
    <source>
        <dbReference type="ARBA" id="ARBA00008389"/>
    </source>
</evidence>
<dbReference type="InterPro" id="IPR006434">
    <property type="entry name" value="Pyrimidine_nucleotidase_eu"/>
</dbReference>
<dbReference type="EMBL" id="CAAALY010245492">
    <property type="protein sequence ID" value="VEL33276.1"/>
    <property type="molecule type" value="Genomic_DNA"/>
</dbReference>
<evidence type="ECO:0000256" key="3">
    <source>
        <dbReference type="ARBA" id="ARBA00012643"/>
    </source>
</evidence>
<keyword evidence="6" id="KW-0378">Hydrolase</keyword>
<evidence type="ECO:0000313" key="10">
    <source>
        <dbReference type="Proteomes" id="UP000784294"/>
    </source>
</evidence>
<dbReference type="Proteomes" id="UP000784294">
    <property type="component" value="Unassembled WGS sequence"/>
</dbReference>
<keyword evidence="10" id="KW-1185">Reference proteome</keyword>
<dbReference type="GO" id="GO:0000166">
    <property type="term" value="F:nucleotide binding"/>
    <property type="evidence" value="ECO:0007669"/>
    <property type="project" value="UniProtKB-KW"/>
</dbReference>
<name>A0A448XBZ2_9PLAT</name>
<dbReference type="InterPro" id="IPR036412">
    <property type="entry name" value="HAD-like_sf"/>
</dbReference>
<comment type="similarity">
    <text evidence="2">Belongs to the pyrimidine 5'-nucleotidase family.</text>
</comment>
<comment type="catalytic activity">
    <reaction evidence="1">
        <text>a ribonucleoside 5'-phosphate + H2O = a ribonucleoside + phosphate</text>
        <dbReference type="Rhea" id="RHEA:12484"/>
        <dbReference type="ChEBI" id="CHEBI:15377"/>
        <dbReference type="ChEBI" id="CHEBI:18254"/>
        <dbReference type="ChEBI" id="CHEBI:43474"/>
        <dbReference type="ChEBI" id="CHEBI:58043"/>
        <dbReference type="EC" id="3.1.3.5"/>
    </reaction>
</comment>
<dbReference type="GO" id="GO:0000287">
    <property type="term" value="F:magnesium ion binding"/>
    <property type="evidence" value="ECO:0007669"/>
    <property type="project" value="InterPro"/>
</dbReference>
<dbReference type="OrthoDB" id="10014216at2759"/>
<protein>
    <recommendedName>
        <fullName evidence="3">5'-nucleotidase</fullName>
        <ecNumber evidence="3">3.1.3.5</ecNumber>
    </recommendedName>
</protein>
<evidence type="ECO:0000313" key="9">
    <source>
        <dbReference type="EMBL" id="VEL33276.1"/>
    </source>
</evidence>
<evidence type="ECO:0000256" key="1">
    <source>
        <dbReference type="ARBA" id="ARBA00000815"/>
    </source>
</evidence>